<dbReference type="RefSeq" id="XP_040718104.1">
    <property type="nucleotide sequence ID" value="XM_040853766.1"/>
</dbReference>
<organism evidence="2 3">
    <name type="scientific">Pseudomassariella vexata</name>
    <dbReference type="NCBI Taxonomy" id="1141098"/>
    <lineage>
        <taxon>Eukaryota</taxon>
        <taxon>Fungi</taxon>
        <taxon>Dikarya</taxon>
        <taxon>Ascomycota</taxon>
        <taxon>Pezizomycotina</taxon>
        <taxon>Sordariomycetes</taxon>
        <taxon>Xylariomycetidae</taxon>
        <taxon>Amphisphaeriales</taxon>
        <taxon>Pseudomassariaceae</taxon>
        <taxon>Pseudomassariella</taxon>
    </lineage>
</organism>
<dbReference type="STRING" id="1141098.A0A1Y2E7G1"/>
<dbReference type="EMBL" id="MCFJ01000004">
    <property type="protein sequence ID" value="ORY67480.1"/>
    <property type="molecule type" value="Genomic_DNA"/>
</dbReference>
<evidence type="ECO:0000313" key="2">
    <source>
        <dbReference type="EMBL" id="ORY67480.1"/>
    </source>
</evidence>
<proteinExistence type="predicted"/>
<evidence type="ECO:0000256" key="1">
    <source>
        <dbReference type="SAM" id="MobiDB-lite"/>
    </source>
</evidence>
<dbReference type="InParanoid" id="A0A1Y2E7G1"/>
<protein>
    <recommendedName>
        <fullName evidence="4">FAR1 domain-containing protein</fullName>
    </recommendedName>
</protein>
<accession>A0A1Y2E7G1</accession>
<gene>
    <name evidence="2" type="ORF">BCR38DRAFT_159096</name>
</gene>
<feature type="compositionally biased region" description="Low complexity" evidence="1">
    <location>
        <begin position="1"/>
        <end position="18"/>
    </location>
</feature>
<comment type="caution">
    <text evidence="2">The sequence shown here is derived from an EMBL/GenBank/DDBJ whole genome shotgun (WGS) entry which is preliminary data.</text>
</comment>
<evidence type="ECO:0000313" key="3">
    <source>
        <dbReference type="Proteomes" id="UP000193689"/>
    </source>
</evidence>
<dbReference type="Proteomes" id="UP000193689">
    <property type="component" value="Unassembled WGS sequence"/>
</dbReference>
<feature type="region of interest" description="Disordered" evidence="1">
    <location>
        <begin position="1"/>
        <end position="38"/>
    </location>
</feature>
<evidence type="ECO:0008006" key="4">
    <source>
        <dbReference type="Google" id="ProtNLM"/>
    </source>
</evidence>
<dbReference type="GeneID" id="63769978"/>
<keyword evidence="3" id="KW-1185">Reference proteome</keyword>
<sequence>MMSSSAPQSSQSSPQSPQVCPLIPSPLEGGPNGGAPSATAEELLRSLQTHAADNGYAITRKNAANYRDGKPTRYTICCDRGKKRESRSKGIRQVKTRLDGCEFRGVIKAAKIDDGKWTFQVKNPKILVSALSNNGIKTMGIMKSLQEHYPDIAVRSKDINNYVQQLKQPKEAKSEG</sequence>
<dbReference type="AlphaFoldDB" id="A0A1Y2E7G1"/>
<reference evidence="2 3" key="1">
    <citation type="submission" date="2016-07" db="EMBL/GenBank/DDBJ databases">
        <title>Pervasive Adenine N6-methylation of Active Genes in Fungi.</title>
        <authorList>
            <consortium name="DOE Joint Genome Institute"/>
            <person name="Mondo S.J."/>
            <person name="Dannebaum R.O."/>
            <person name="Kuo R.C."/>
            <person name="Labutti K."/>
            <person name="Haridas S."/>
            <person name="Kuo A."/>
            <person name="Salamov A."/>
            <person name="Ahrendt S.R."/>
            <person name="Lipzen A."/>
            <person name="Sullivan W."/>
            <person name="Andreopoulos W.B."/>
            <person name="Clum A."/>
            <person name="Lindquist E."/>
            <person name="Daum C."/>
            <person name="Ramamoorthy G.K."/>
            <person name="Gryganskyi A."/>
            <person name="Culley D."/>
            <person name="Magnuson J.K."/>
            <person name="James T.Y."/>
            <person name="O'Malley M.A."/>
            <person name="Stajich J.E."/>
            <person name="Spatafora J.W."/>
            <person name="Visel A."/>
            <person name="Grigoriev I.V."/>
        </authorList>
    </citation>
    <scope>NUCLEOTIDE SEQUENCE [LARGE SCALE GENOMIC DNA]</scope>
    <source>
        <strain evidence="2 3">CBS 129021</strain>
    </source>
</reference>
<dbReference type="OrthoDB" id="4579506at2759"/>
<name>A0A1Y2E7G1_9PEZI</name>